<dbReference type="InterPro" id="IPR015422">
    <property type="entry name" value="PyrdxlP-dep_Trfase_small"/>
</dbReference>
<dbReference type="PROSITE" id="PS00868">
    <property type="entry name" value="CYS_MET_METAB_PP"/>
    <property type="match status" value="1"/>
</dbReference>
<evidence type="ECO:0000256" key="4">
    <source>
        <dbReference type="RuleBase" id="RU362118"/>
    </source>
</evidence>
<geneLocation type="plasmid" evidence="5 6">
    <name>megaplasmid</name>
</geneLocation>
<comment type="similarity">
    <text evidence="4">Belongs to the trans-sulfuration enzymes family.</text>
</comment>
<organism evidence="5 6">
    <name type="scientific">Acidithiobacillus caldus (strain SM-1)</name>
    <dbReference type="NCBI Taxonomy" id="990288"/>
    <lineage>
        <taxon>Bacteria</taxon>
        <taxon>Pseudomonadati</taxon>
        <taxon>Pseudomonadota</taxon>
        <taxon>Acidithiobacillia</taxon>
        <taxon>Acidithiobacillales</taxon>
        <taxon>Acidithiobacillaceae</taxon>
        <taxon>Acidithiobacillus</taxon>
    </lineage>
</organism>
<dbReference type="PANTHER" id="PTHR11808:SF86">
    <property type="entry name" value="METHIONINE GAMMA-LYASE"/>
    <property type="match status" value="1"/>
</dbReference>
<evidence type="ECO:0000256" key="2">
    <source>
        <dbReference type="ARBA" id="ARBA00022898"/>
    </source>
</evidence>
<accession>F9ZUN2</accession>
<reference evidence="5 6" key="1">
    <citation type="journal article" date="2011" name="J. Genet. Genomics">
        <title>Unraveling the Acidithiobacillus caldus complete genome and its central metabolisms for carbon assimilation.</title>
        <authorList>
            <person name="You X.Y."/>
            <person name="Guo X."/>
            <person name="Zheng H.J."/>
            <person name="Zhang M.J."/>
            <person name="Liu L.J."/>
            <person name="Zhu Y.Q."/>
            <person name="Zhu B."/>
            <person name="Wang S.Y."/>
            <person name="Zhao G.P."/>
            <person name="Poetsch A."/>
            <person name="Jiang C.Y."/>
            <person name="Liu S.J."/>
        </authorList>
    </citation>
    <scope>NUCLEOTIDE SEQUENCE [LARGE SCALE GENOMIC DNA]</scope>
    <source>
        <strain evidence="5 6">SM-1</strain>
        <plasmid evidence="6">Plasmid megaplasmid</plasmid>
    </source>
</reference>
<evidence type="ECO:0000313" key="5">
    <source>
        <dbReference type="EMBL" id="AEK59598.1"/>
    </source>
</evidence>
<dbReference type="Proteomes" id="UP000006135">
    <property type="component" value="Plasmid megaplasmid"/>
</dbReference>
<name>F9ZUN2_ACICS</name>
<dbReference type="SUPFAM" id="SSF53383">
    <property type="entry name" value="PLP-dependent transferases"/>
    <property type="match status" value="1"/>
</dbReference>
<dbReference type="Gene3D" id="3.40.640.10">
    <property type="entry name" value="Type I PLP-dependent aspartate aminotransferase-like (Major domain)"/>
    <property type="match status" value="1"/>
</dbReference>
<dbReference type="KEGG" id="acu:Atc_m067"/>
<dbReference type="Pfam" id="PF01053">
    <property type="entry name" value="Cys_Met_Meta_PP"/>
    <property type="match status" value="1"/>
</dbReference>
<dbReference type="FunFam" id="3.90.1150.10:FF:000033">
    <property type="entry name" value="Cystathionine gamma-synthase"/>
    <property type="match status" value="1"/>
</dbReference>
<comment type="cofactor">
    <cofactor evidence="1 4">
        <name>pyridoxal 5'-phosphate</name>
        <dbReference type="ChEBI" id="CHEBI:597326"/>
    </cofactor>
</comment>
<evidence type="ECO:0000256" key="1">
    <source>
        <dbReference type="ARBA" id="ARBA00001933"/>
    </source>
</evidence>
<evidence type="ECO:0000256" key="3">
    <source>
        <dbReference type="PIRSR" id="PIRSR001434-2"/>
    </source>
</evidence>
<dbReference type="GO" id="GO:0016846">
    <property type="term" value="F:carbon-sulfur lyase activity"/>
    <property type="evidence" value="ECO:0007669"/>
    <property type="project" value="TreeGrafter"/>
</dbReference>
<dbReference type="CDD" id="cd00614">
    <property type="entry name" value="CGS_like"/>
    <property type="match status" value="1"/>
</dbReference>
<dbReference type="PANTHER" id="PTHR11808">
    <property type="entry name" value="TRANS-SULFURATION ENZYME FAMILY MEMBER"/>
    <property type="match status" value="1"/>
</dbReference>
<feature type="modified residue" description="N6-(pyridoxal phosphate)lysine" evidence="3">
    <location>
        <position position="220"/>
    </location>
</feature>
<dbReference type="GO" id="GO:0005737">
    <property type="term" value="C:cytoplasm"/>
    <property type="evidence" value="ECO:0007669"/>
    <property type="project" value="TreeGrafter"/>
</dbReference>
<dbReference type="EMBL" id="CP002574">
    <property type="protein sequence ID" value="AEK59598.1"/>
    <property type="molecule type" value="Genomic_DNA"/>
</dbReference>
<dbReference type="InterPro" id="IPR015421">
    <property type="entry name" value="PyrdxlP-dep_Trfase_major"/>
</dbReference>
<gene>
    <name evidence="5" type="ordered locus">Atc_m067</name>
</gene>
<evidence type="ECO:0000313" key="6">
    <source>
        <dbReference type="Proteomes" id="UP000006135"/>
    </source>
</evidence>
<dbReference type="AlphaFoldDB" id="F9ZUN2"/>
<dbReference type="GO" id="GO:0009086">
    <property type="term" value="P:methionine biosynthetic process"/>
    <property type="evidence" value="ECO:0007669"/>
    <property type="project" value="UniProtKB-ARBA"/>
</dbReference>
<dbReference type="FunFam" id="3.40.640.10:FF:000046">
    <property type="entry name" value="Cystathionine gamma-lyase"/>
    <property type="match status" value="1"/>
</dbReference>
<keyword evidence="2 3" id="KW-0663">Pyridoxal phosphate</keyword>
<dbReference type="GO" id="GO:0019346">
    <property type="term" value="P:transsulfuration"/>
    <property type="evidence" value="ECO:0007669"/>
    <property type="project" value="InterPro"/>
</dbReference>
<dbReference type="PIRSF" id="PIRSF001434">
    <property type="entry name" value="CGS"/>
    <property type="match status" value="1"/>
</dbReference>
<dbReference type="GO" id="GO:0030170">
    <property type="term" value="F:pyridoxal phosphate binding"/>
    <property type="evidence" value="ECO:0007669"/>
    <property type="project" value="InterPro"/>
</dbReference>
<dbReference type="Gene3D" id="3.90.1150.10">
    <property type="entry name" value="Aspartate Aminotransferase, domain 1"/>
    <property type="match status" value="1"/>
</dbReference>
<dbReference type="InterPro" id="IPR015424">
    <property type="entry name" value="PyrdxlP-dep_Trfase"/>
</dbReference>
<protein>
    <submittedName>
        <fullName evidence="5">Cystathionine gamma-synthase</fullName>
    </submittedName>
</protein>
<dbReference type="InterPro" id="IPR000277">
    <property type="entry name" value="Cys/Met-Metab_PyrdxlP-dep_enz"/>
</dbReference>
<keyword evidence="5" id="KW-0614">Plasmid</keyword>
<dbReference type="HOGENOM" id="CLU_018986_2_3_6"/>
<proteinExistence type="inferred from homology"/>
<sequence length="402" mass="43090">MDAIWERFLEEVGMNEKNIGLSTRCVHAGELKDLHGSPHTPIYTTTTFKFDSTADLLDVVEGRKSGSLYTRYGLNPTLFSLEEKLAALEDAEAAWVFSSGMAAEAALFLAYGRKGIVCIGDAYGGTMELLSSQLPELGISTHFLLGSELGGLKMLLETGAGLVFFETPTNPTLEVLDVRKISGMAHEYGALVAVDSTFASPVNQNPLALGADFVIHSATKYLGGHSDITAGALMGSKDLLASVWNWRKNLGTVIAPETASLLARSIRTLTVRVERQNATAQAVAEAMTEHPKVARVFYPGLPAFAGHAVARSQMKGFGGMLTLELNGSYEDAVRAVDRFQLFAIAPSLGGVESLATMPVTTTHHGLSPEERMRRGISDAMIRLSIGLEDAADLIADLEQALE</sequence>
<dbReference type="InterPro" id="IPR054542">
    <property type="entry name" value="Cys_met_metab_PP"/>
</dbReference>
<keyword evidence="6" id="KW-1185">Reference proteome</keyword>